<dbReference type="GO" id="GO:0005634">
    <property type="term" value="C:nucleus"/>
    <property type="evidence" value="ECO:0007669"/>
    <property type="project" value="UniProtKB-SubCell"/>
</dbReference>
<feature type="compositionally biased region" description="Basic and acidic residues" evidence="4">
    <location>
        <begin position="296"/>
        <end position="319"/>
    </location>
</feature>
<evidence type="ECO:0000313" key="8">
    <source>
        <dbReference type="Proteomes" id="UP001230188"/>
    </source>
</evidence>
<proteinExistence type="inferred from homology"/>
<feature type="domain" description="Condensin-2 complex subunit H2 C-terminal" evidence="6">
    <location>
        <begin position="368"/>
        <end position="474"/>
    </location>
</feature>
<evidence type="ECO:0000313" key="7">
    <source>
        <dbReference type="EMBL" id="KAJ8600939.1"/>
    </source>
</evidence>
<feature type="compositionally biased region" description="Basic and acidic residues" evidence="4">
    <location>
        <begin position="81"/>
        <end position="90"/>
    </location>
</feature>
<protein>
    <recommendedName>
        <fullName evidence="9">Condensin-2 complex subunit H2</fullName>
    </recommendedName>
</protein>
<evidence type="ECO:0000256" key="3">
    <source>
        <dbReference type="ARBA" id="ARBA00023242"/>
    </source>
</evidence>
<feature type="compositionally biased region" description="Basic and acidic residues" evidence="4">
    <location>
        <begin position="231"/>
        <end position="240"/>
    </location>
</feature>
<feature type="region of interest" description="Disordered" evidence="4">
    <location>
        <begin position="81"/>
        <end position="136"/>
    </location>
</feature>
<dbReference type="EMBL" id="JAQMWT010000466">
    <property type="protein sequence ID" value="KAJ8600939.1"/>
    <property type="molecule type" value="Genomic_DNA"/>
</dbReference>
<dbReference type="GO" id="GO:0010032">
    <property type="term" value="P:meiotic chromosome condensation"/>
    <property type="evidence" value="ECO:0007669"/>
    <property type="project" value="TreeGrafter"/>
</dbReference>
<gene>
    <name evidence="7" type="ORF">CTAYLR_005067</name>
</gene>
<dbReference type="AlphaFoldDB" id="A0AAD7UAM3"/>
<sequence length="490" mass="54604">MDERFGALLRPIRDAALAFEVDVSAELEEYIEQCVRAIDESNLVNFAEAGLLVQGSALILGRKVEHLHSLVYKTLEKLKTQRSRPERSAAEDDEEEALDEARPLVPLGDDDPILKPGKNIDLGSSRRQSPKPPLNRLLYDDEEGAFAGCAWGADGALVLLELMDVREDAPRREEAEEVVVEPAAVFDDDEPPPPPLQPDEPPLEPPMAEDPPPVVKEAKAPLAFEDPYAELDPHDPVGDRRPRKRGKYWKLPPPRRPASEPSSLGARAAIACAAVARATTEDERRDLLSVAVRAAEAHREVNGHQPDDHPEPMDEAPDHCDDDLPPPPDDDDVVMPPVDDDDEDDEEEEEEECRDRRVSTASSTLSKGEYADLTRRVAAWQAQVELKLSEYRAPFDARRSATDLTDDLKKIKDHKHVPFAAITNKLPRYEVCRRFLAALQLANDAKVALHHTSNADEMPDKHDFRLTLLVDDSRLDQIAEVEEENDAALS</sequence>
<dbReference type="Pfam" id="PF16858">
    <property type="entry name" value="CNDH2_C"/>
    <property type="match status" value="1"/>
</dbReference>
<evidence type="ECO:0000256" key="4">
    <source>
        <dbReference type="SAM" id="MobiDB-lite"/>
    </source>
</evidence>
<dbReference type="InterPro" id="IPR031737">
    <property type="entry name" value="CNDH2_C"/>
</dbReference>
<feature type="region of interest" description="Disordered" evidence="4">
    <location>
        <begin position="296"/>
        <end position="365"/>
    </location>
</feature>
<reference evidence="7" key="1">
    <citation type="submission" date="2023-01" db="EMBL/GenBank/DDBJ databases">
        <title>Metagenome sequencing of chrysophaentin producing Chrysophaeum taylorii.</title>
        <authorList>
            <person name="Davison J."/>
            <person name="Bewley C."/>
        </authorList>
    </citation>
    <scope>NUCLEOTIDE SEQUENCE</scope>
    <source>
        <strain evidence="7">NIES-1699</strain>
    </source>
</reference>
<keyword evidence="8" id="KW-1185">Reference proteome</keyword>
<evidence type="ECO:0000259" key="5">
    <source>
        <dbReference type="Pfam" id="PF06278"/>
    </source>
</evidence>
<dbReference type="GO" id="GO:0000796">
    <property type="term" value="C:condensin complex"/>
    <property type="evidence" value="ECO:0007669"/>
    <property type="project" value="TreeGrafter"/>
</dbReference>
<dbReference type="Proteomes" id="UP001230188">
    <property type="component" value="Unassembled WGS sequence"/>
</dbReference>
<dbReference type="InterPro" id="IPR009378">
    <property type="entry name" value="H2_N"/>
</dbReference>
<evidence type="ECO:0000256" key="1">
    <source>
        <dbReference type="ARBA" id="ARBA00004123"/>
    </source>
</evidence>
<accession>A0AAD7UAM3</accession>
<feature type="region of interest" description="Disordered" evidence="4">
    <location>
        <begin position="169"/>
        <end position="265"/>
    </location>
</feature>
<dbReference type="GO" id="GO:0003682">
    <property type="term" value="F:chromatin binding"/>
    <property type="evidence" value="ECO:0007669"/>
    <property type="project" value="TreeGrafter"/>
</dbReference>
<organism evidence="7 8">
    <name type="scientific">Chrysophaeum taylorii</name>
    <dbReference type="NCBI Taxonomy" id="2483200"/>
    <lineage>
        <taxon>Eukaryota</taxon>
        <taxon>Sar</taxon>
        <taxon>Stramenopiles</taxon>
        <taxon>Ochrophyta</taxon>
        <taxon>Pelagophyceae</taxon>
        <taxon>Pelagomonadales</taxon>
        <taxon>Pelagomonadaceae</taxon>
        <taxon>Chrysophaeum</taxon>
    </lineage>
</organism>
<keyword evidence="3" id="KW-0539">Nucleus</keyword>
<evidence type="ECO:0000256" key="2">
    <source>
        <dbReference type="ARBA" id="ARBA00007844"/>
    </source>
</evidence>
<evidence type="ECO:0008006" key="9">
    <source>
        <dbReference type="Google" id="ProtNLM"/>
    </source>
</evidence>
<feature type="compositionally biased region" description="Acidic residues" evidence="4">
    <location>
        <begin position="320"/>
        <end position="352"/>
    </location>
</feature>
<comment type="similarity">
    <text evidence="2">Belongs to the CND2 H2 (condensin-2 subunit 2) family.</text>
</comment>
<dbReference type="PANTHER" id="PTHR14324:SF3">
    <property type="entry name" value="CONDENSIN-2 COMPLEX SUBUNIT H2"/>
    <property type="match status" value="1"/>
</dbReference>
<dbReference type="GO" id="GO:0051306">
    <property type="term" value="P:mitotic sister chromatid separation"/>
    <property type="evidence" value="ECO:0007669"/>
    <property type="project" value="TreeGrafter"/>
</dbReference>
<evidence type="ECO:0000259" key="6">
    <source>
        <dbReference type="Pfam" id="PF16858"/>
    </source>
</evidence>
<feature type="domain" description="Condensin II complex subunit H2 N-terminal" evidence="5">
    <location>
        <begin position="4"/>
        <end position="96"/>
    </location>
</feature>
<dbReference type="Pfam" id="PF06278">
    <property type="entry name" value="CNDH2_N"/>
    <property type="match status" value="1"/>
</dbReference>
<dbReference type="PANTHER" id="PTHR14324">
    <property type="entry name" value="CONDENSIN-2 COMPLEX SUBUNIT H2"/>
    <property type="match status" value="1"/>
</dbReference>
<feature type="compositionally biased region" description="Pro residues" evidence="4">
    <location>
        <begin position="192"/>
        <end position="214"/>
    </location>
</feature>
<comment type="subcellular location">
    <subcellularLocation>
        <location evidence="1">Nucleus</location>
    </subcellularLocation>
</comment>
<name>A0AAD7UAM3_9STRA</name>
<dbReference type="InterPro" id="IPR031739">
    <property type="entry name" value="Ncaph2"/>
</dbReference>
<comment type="caution">
    <text evidence="7">The sequence shown here is derived from an EMBL/GenBank/DDBJ whole genome shotgun (WGS) entry which is preliminary data.</text>
</comment>